<proteinExistence type="predicted"/>
<evidence type="ECO:0000313" key="2">
    <source>
        <dbReference type="EMBL" id="KAH9832257.1"/>
    </source>
</evidence>
<accession>A0ABQ8K5K7</accession>
<keyword evidence="1" id="KW-0472">Membrane</keyword>
<dbReference type="GeneID" id="72005492"/>
<dbReference type="Proteomes" id="UP000814176">
    <property type="component" value="Unassembled WGS sequence"/>
</dbReference>
<name>A0ABQ8K5K7_9APHY</name>
<reference evidence="2 3" key="1">
    <citation type="journal article" date="2021" name="Environ. Microbiol.">
        <title>Gene family expansions and transcriptome signatures uncover fungal adaptations to wood decay.</title>
        <authorList>
            <person name="Hage H."/>
            <person name="Miyauchi S."/>
            <person name="Viragh M."/>
            <person name="Drula E."/>
            <person name="Min B."/>
            <person name="Chaduli D."/>
            <person name="Navarro D."/>
            <person name="Favel A."/>
            <person name="Norest M."/>
            <person name="Lesage-Meessen L."/>
            <person name="Balint B."/>
            <person name="Merenyi Z."/>
            <person name="de Eugenio L."/>
            <person name="Morin E."/>
            <person name="Martinez A.T."/>
            <person name="Baldrian P."/>
            <person name="Stursova M."/>
            <person name="Martinez M.J."/>
            <person name="Novotny C."/>
            <person name="Magnuson J.K."/>
            <person name="Spatafora J.W."/>
            <person name="Maurice S."/>
            <person name="Pangilinan J."/>
            <person name="Andreopoulos W."/>
            <person name="LaButti K."/>
            <person name="Hundley H."/>
            <person name="Na H."/>
            <person name="Kuo A."/>
            <person name="Barry K."/>
            <person name="Lipzen A."/>
            <person name="Henrissat B."/>
            <person name="Riley R."/>
            <person name="Ahrendt S."/>
            <person name="Nagy L.G."/>
            <person name="Grigoriev I.V."/>
            <person name="Martin F."/>
            <person name="Rosso M.N."/>
        </authorList>
    </citation>
    <scope>NUCLEOTIDE SEQUENCE [LARGE SCALE GENOMIC DNA]</scope>
    <source>
        <strain evidence="2 3">CIRM-BRFM 1785</strain>
    </source>
</reference>
<keyword evidence="1" id="KW-0812">Transmembrane</keyword>
<evidence type="ECO:0000256" key="1">
    <source>
        <dbReference type="SAM" id="Phobius"/>
    </source>
</evidence>
<dbReference type="PROSITE" id="PS51257">
    <property type="entry name" value="PROKAR_LIPOPROTEIN"/>
    <property type="match status" value="1"/>
</dbReference>
<dbReference type="EMBL" id="JADCUA010000022">
    <property type="protein sequence ID" value="KAH9832257.1"/>
    <property type="molecule type" value="Genomic_DNA"/>
</dbReference>
<protein>
    <submittedName>
        <fullName evidence="2">Uncharacterized protein</fullName>
    </submittedName>
</protein>
<gene>
    <name evidence="2" type="ORF">C8Q71DRAFT_778162</name>
</gene>
<feature type="transmembrane region" description="Helical" evidence="1">
    <location>
        <begin position="114"/>
        <end position="135"/>
    </location>
</feature>
<comment type="caution">
    <text evidence="2">The sequence shown here is derived from an EMBL/GenBank/DDBJ whole genome shotgun (WGS) entry which is preliminary data.</text>
</comment>
<keyword evidence="3" id="KW-1185">Reference proteome</keyword>
<keyword evidence="1" id="KW-1133">Transmembrane helix</keyword>
<sequence>MYSTKLRQYSEPDKPPSPPSKLRILIASFFASSCFARGIVQRGKVQADSLHIHFRRLTLCMRFSTLPCGEHRSTGRLTHWIQLYSLVEGALVVSELPFTPMCQPRSSISYTSRLGSFVIVLAVCNTVLIVLQSTFRFTIPIASLEQGLRLE</sequence>
<organism evidence="2 3">
    <name type="scientific">Rhodofomes roseus</name>
    <dbReference type="NCBI Taxonomy" id="34475"/>
    <lineage>
        <taxon>Eukaryota</taxon>
        <taxon>Fungi</taxon>
        <taxon>Dikarya</taxon>
        <taxon>Basidiomycota</taxon>
        <taxon>Agaricomycotina</taxon>
        <taxon>Agaricomycetes</taxon>
        <taxon>Polyporales</taxon>
        <taxon>Rhodofomes</taxon>
    </lineage>
</organism>
<dbReference type="RefSeq" id="XP_047775276.1">
    <property type="nucleotide sequence ID" value="XM_047924760.1"/>
</dbReference>
<evidence type="ECO:0000313" key="3">
    <source>
        <dbReference type="Proteomes" id="UP000814176"/>
    </source>
</evidence>